<dbReference type="Proteomes" id="UP000598633">
    <property type="component" value="Unassembled WGS sequence"/>
</dbReference>
<comment type="subcellular location">
    <subcellularLocation>
        <location evidence="2 7">Cytoplasm</location>
    </subcellularLocation>
</comment>
<dbReference type="Pfam" id="PF00472">
    <property type="entry name" value="RF-1"/>
    <property type="match status" value="1"/>
</dbReference>
<feature type="modified residue" description="N5-methylglutamine" evidence="7">
    <location>
        <position position="233"/>
    </location>
</feature>
<evidence type="ECO:0000313" key="12">
    <source>
        <dbReference type="Proteomes" id="UP000598633"/>
    </source>
</evidence>
<organism evidence="11 12">
    <name type="scientific">Candidatus Sulfomarinibacter kjeldsenii</name>
    <dbReference type="NCBI Taxonomy" id="2885994"/>
    <lineage>
        <taxon>Bacteria</taxon>
        <taxon>Pseudomonadati</taxon>
        <taxon>Acidobacteriota</taxon>
        <taxon>Thermoanaerobaculia</taxon>
        <taxon>Thermoanaerobaculales</taxon>
        <taxon>Candidatus Sulfomarinibacteraceae</taxon>
        <taxon>Candidatus Sulfomarinibacter</taxon>
    </lineage>
</organism>
<reference evidence="11 12" key="1">
    <citation type="submission" date="2020-08" db="EMBL/GenBank/DDBJ databases">
        <title>Acidobacteriota in marine sediments use diverse sulfur dissimilation pathways.</title>
        <authorList>
            <person name="Wasmund K."/>
        </authorList>
    </citation>
    <scope>NUCLEOTIDE SEQUENCE [LARGE SCALE GENOMIC DNA]</scope>
    <source>
        <strain evidence="11">MAG AM3-A</strain>
    </source>
</reference>
<evidence type="ECO:0000256" key="7">
    <source>
        <dbReference type="HAMAP-Rule" id="MF_00093"/>
    </source>
</evidence>
<evidence type="ECO:0000256" key="8">
    <source>
        <dbReference type="NCBIfam" id="TIGR00019"/>
    </source>
</evidence>
<feature type="compositionally biased region" description="Basic and acidic residues" evidence="9">
    <location>
        <begin position="280"/>
        <end position="306"/>
    </location>
</feature>
<dbReference type="InterPro" id="IPR045853">
    <property type="entry name" value="Pep_chain_release_fac_I_sf"/>
</dbReference>
<accession>A0A8J7CG37</accession>
<gene>
    <name evidence="7 11" type="primary">prfA</name>
    <name evidence="11" type="ORF">IFJ97_03110</name>
</gene>
<keyword evidence="6 7" id="KW-0648">Protein biosynthesis</keyword>
<name>A0A8J7CG37_9BACT</name>
<evidence type="ECO:0000259" key="10">
    <source>
        <dbReference type="SMART" id="SM00937"/>
    </source>
</evidence>
<evidence type="ECO:0000313" key="11">
    <source>
        <dbReference type="EMBL" id="MBD3870334.1"/>
    </source>
</evidence>
<dbReference type="FunFam" id="3.30.70.1660:FF:000004">
    <property type="entry name" value="Peptide chain release factor 1"/>
    <property type="match status" value="1"/>
</dbReference>
<dbReference type="GO" id="GO:0016149">
    <property type="term" value="F:translation release factor activity, codon specific"/>
    <property type="evidence" value="ECO:0007669"/>
    <property type="project" value="UniProtKB-UniRule"/>
</dbReference>
<dbReference type="InterPro" id="IPR000352">
    <property type="entry name" value="Pep_chain_release_fac_I"/>
</dbReference>
<sequence>MLERLKEIAKKHEDLLAQQVDPEIAVDRNRSREVAQKLAELEPMVTAYRDYSSTASELEGAREIVAEADDDEMRQMAESEIAELSTRLEKIEQRLKVLLLPVDPNDRRNVILEIRAGTGGEEAALFAGELLRMYGRYAESRRWKTSVTDSSDTGLGGIKEAVVVIEGDGAFSRLKYESGVHRVQRVPATEAAGRIHTSAATVAVMPEAEAVEVEVHEKDLRIDRFCSSGPGGQSVNTTYSAVRITHLPSGVVVSCQDEKSQIQNKAKALRVLKARLKEVEERERDAERAADRRSKIGSGDRSEKIRTYNFPQGRVTDHRISLTVHRLGEILEGNLDLMLEPLIAEFQAERLKEELG</sequence>
<proteinExistence type="inferred from homology"/>
<dbReference type="FunFam" id="3.30.70.1660:FF:000002">
    <property type="entry name" value="Peptide chain release factor 1"/>
    <property type="match status" value="1"/>
</dbReference>
<feature type="domain" description="Peptide chain release factor" evidence="10">
    <location>
        <begin position="63"/>
        <end position="177"/>
    </location>
</feature>
<dbReference type="PANTHER" id="PTHR43804">
    <property type="entry name" value="LD18447P"/>
    <property type="match status" value="1"/>
</dbReference>
<evidence type="ECO:0000256" key="6">
    <source>
        <dbReference type="ARBA" id="ARBA00022917"/>
    </source>
</evidence>
<evidence type="ECO:0000256" key="4">
    <source>
        <dbReference type="ARBA" id="ARBA00022481"/>
    </source>
</evidence>
<dbReference type="PANTHER" id="PTHR43804:SF7">
    <property type="entry name" value="LD18447P"/>
    <property type="match status" value="1"/>
</dbReference>
<evidence type="ECO:0000256" key="1">
    <source>
        <dbReference type="ARBA" id="ARBA00002986"/>
    </source>
</evidence>
<dbReference type="SMART" id="SM00937">
    <property type="entry name" value="PCRF"/>
    <property type="match status" value="1"/>
</dbReference>
<dbReference type="FunFam" id="3.30.160.20:FF:000004">
    <property type="entry name" value="Peptide chain release factor 1"/>
    <property type="match status" value="1"/>
</dbReference>
<dbReference type="EMBL" id="JACXWA010000055">
    <property type="protein sequence ID" value="MBD3870334.1"/>
    <property type="molecule type" value="Genomic_DNA"/>
</dbReference>
<evidence type="ECO:0000256" key="3">
    <source>
        <dbReference type="ARBA" id="ARBA00010835"/>
    </source>
</evidence>
<dbReference type="NCBIfam" id="TIGR00019">
    <property type="entry name" value="prfA"/>
    <property type="match status" value="1"/>
</dbReference>
<comment type="caution">
    <text evidence="11">The sequence shown here is derived from an EMBL/GenBank/DDBJ whole genome shotgun (WGS) entry which is preliminary data.</text>
</comment>
<protein>
    <recommendedName>
        <fullName evidence="7 8">Peptide chain release factor 1</fullName>
        <shortName evidence="7">RF-1</shortName>
    </recommendedName>
</protein>
<dbReference type="HAMAP" id="MF_00093">
    <property type="entry name" value="Rel_fac_1"/>
    <property type="match status" value="1"/>
</dbReference>
<feature type="region of interest" description="Disordered" evidence="9">
    <location>
        <begin position="280"/>
        <end position="310"/>
    </location>
</feature>
<dbReference type="Pfam" id="PF03462">
    <property type="entry name" value="PCRF"/>
    <property type="match status" value="1"/>
</dbReference>
<dbReference type="InterPro" id="IPR005139">
    <property type="entry name" value="PCRF"/>
</dbReference>
<dbReference type="InterPro" id="IPR050057">
    <property type="entry name" value="Prokaryotic/Mito_RF"/>
</dbReference>
<dbReference type="Gene3D" id="3.30.160.20">
    <property type="match status" value="1"/>
</dbReference>
<evidence type="ECO:0000256" key="2">
    <source>
        <dbReference type="ARBA" id="ARBA00004496"/>
    </source>
</evidence>
<dbReference type="InterPro" id="IPR004373">
    <property type="entry name" value="RF-1"/>
</dbReference>
<comment type="function">
    <text evidence="1 7">Peptide chain release factor 1 directs the termination of translation in response to the peptide chain termination codons UAG and UAA.</text>
</comment>
<dbReference type="SUPFAM" id="SSF75620">
    <property type="entry name" value="Release factor"/>
    <property type="match status" value="1"/>
</dbReference>
<dbReference type="NCBIfam" id="NF001859">
    <property type="entry name" value="PRK00591.1"/>
    <property type="match status" value="1"/>
</dbReference>
<comment type="PTM">
    <text evidence="7">Methylated by PrmC. Methylation increases the termination efficiency of RF1.</text>
</comment>
<comment type="similarity">
    <text evidence="3 7">Belongs to the prokaryotic/mitochondrial release factor family.</text>
</comment>
<evidence type="ECO:0000256" key="9">
    <source>
        <dbReference type="SAM" id="MobiDB-lite"/>
    </source>
</evidence>
<keyword evidence="4 7" id="KW-0488">Methylation</keyword>
<keyword evidence="5 7" id="KW-0963">Cytoplasm</keyword>
<evidence type="ECO:0000256" key="5">
    <source>
        <dbReference type="ARBA" id="ARBA00022490"/>
    </source>
</evidence>
<dbReference type="Gene3D" id="3.30.70.1660">
    <property type="match status" value="1"/>
</dbReference>
<dbReference type="Gene3D" id="6.10.140.1950">
    <property type="match status" value="1"/>
</dbReference>
<dbReference type="AlphaFoldDB" id="A0A8J7CG37"/>
<dbReference type="GO" id="GO:0005829">
    <property type="term" value="C:cytosol"/>
    <property type="evidence" value="ECO:0007669"/>
    <property type="project" value="UniProtKB-ARBA"/>
</dbReference>